<evidence type="ECO:0000259" key="12">
    <source>
        <dbReference type="Pfam" id="PF01179"/>
    </source>
</evidence>
<accession>A0A344L6T4</accession>
<dbReference type="RefSeq" id="WP_113692995.1">
    <property type="nucleotide sequence ID" value="NZ_CP015163.1"/>
</dbReference>
<comment type="cofactor">
    <cofactor evidence="11">
        <name>Cu cation</name>
        <dbReference type="ChEBI" id="CHEBI:23378"/>
    </cofactor>
    <text evidence="11">Contains 1 topaquinone per subunit.</text>
</comment>
<feature type="domain" description="Copper amine oxidase catalytic" evidence="12">
    <location>
        <begin position="211"/>
        <end position="604"/>
    </location>
</feature>
<sequence length="607" mass="67247">MTPHPLSALTADEINDVRRVLTDAGQVNTDTRFAYVGLDEPDKYETAPERRARALLLNLKTGAASDARVFLTTKAVEVVPIDAAVGQLPILDEEFGVIGPILNESPEWLAALEKRGVDPGSVIFAPLSAGNYGYPDEVGKRLLRVLAFRQDFPADHCWAHPVDGLCAYVDLIERKLHKLIDHRVFEVPEESGNYNDPEVAGPPLEGLKPIEIRQPEGPSFRFDGDELHWANWSLRVGFDTREGLVLRKLAFGGRPIVERASIAEMVVPYADPSPVRFWQNYFDTGEYLFGRYANSLKLGCDCLGEITYLDVTVADELGNPRVVDNAICVHEEDFGTLWKHSDLFTGIAETRRQRRLVISFFTTVGNYDYGFYWYLYLDGTIECEVKLTGFLFTSAYPEEGSDFATQVAPGLGAPYHQHLFCARLDMAVDGGANAVDEIDVVPTPMGEGNEHGNAFTTRATRLTSETAREAAPNRVWRIVNPGKLNRMGEPVGYTLSVQQSPTLLADPESVIAARASFATKHLWVTRYASGERYAAGDFVNQSPGGDGLPAYTAAGRDIDGEDIVLWHTFGPTHVPRLEDWPIMPVDHAKFTLKPTGFFDRNPTLNVP</sequence>
<dbReference type="InterPro" id="IPR015798">
    <property type="entry name" value="Cu_amine_oxidase_C"/>
</dbReference>
<feature type="active site" description="Proton acceptor" evidence="9">
    <location>
        <position position="283"/>
    </location>
</feature>
<dbReference type="Proteomes" id="UP000250434">
    <property type="component" value="Chromosome"/>
</dbReference>
<evidence type="ECO:0000256" key="10">
    <source>
        <dbReference type="PIRSR" id="PIRSR600269-51"/>
    </source>
</evidence>
<feature type="modified residue" description="2',4',5'-topaquinone" evidence="10">
    <location>
        <position position="367"/>
    </location>
</feature>
<keyword evidence="4 11" id="KW-0479">Metal-binding</keyword>
<dbReference type="KEGG" id="aab:A4R43_15500"/>
<dbReference type="OrthoDB" id="9772590at2"/>
<comment type="subunit">
    <text evidence="3">Homodimer.</text>
</comment>
<feature type="active site" description="Schiff-base intermediate with substrate; via topaquinone" evidence="9">
    <location>
        <position position="367"/>
    </location>
</feature>
<evidence type="ECO:0000256" key="9">
    <source>
        <dbReference type="PIRSR" id="PIRSR600269-50"/>
    </source>
</evidence>
<evidence type="ECO:0000256" key="11">
    <source>
        <dbReference type="RuleBase" id="RU000672"/>
    </source>
</evidence>
<dbReference type="PROSITE" id="PS01164">
    <property type="entry name" value="COPPER_AMINE_OXID_1"/>
    <property type="match status" value="1"/>
</dbReference>
<dbReference type="InterPro" id="IPR016182">
    <property type="entry name" value="Cu_amine_oxidase_N-reg"/>
</dbReference>
<evidence type="ECO:0000313" key="15">
    <source>
        <dbReference type="Proteomes" id="UP000250434"/>
    </source>
</evidence>
<keyword evidence="6 11" id="KW-0560">Oxidoreductase</keyword>
<dbReference type="GO" id="GO:0008131">
    <property type="term" value="F:primary methylamine oxidase activity"/>
    <property type="evidence" value="ECO:0007669"/>
    <property type="project" value="UniProtKB-EC"/>
</dbReference>
<dbReference type="AlphaFoldDB" id="A0A344L6T4"/>
<dbReference type="PANTHER" id="PTHR10638:SF86">
    <property type="entry name" value="COPPER AMINE OXIDASE 1-RELATED"/>
    <property type="match status" value="1"/>
</dbReference>
<evidence type="ECO:0000259" key="13">
    <source>
        <dbReference type="Pfam" id="PF21994"/>
    </source>
</evidence>
<evidence type="ECO:0000256" key="2">
    <source>
        <dbReference type="ARBA" id="ARBA00007983"/>
    </source>
</evidence>
<dbReference type="InterPro" id="IPR036460">
    <property type="entry name" value="Cu_amine_oxidase_C_sf"/>
</dbReference>
<evidence type="ECO:0000256" key="4">
    <source>
        <dbReference type="ARBA" id="ARBA00022723"/>
    </source>
</evidence>
<comment type="catalytic activity">
    <reaction evidence="8">
        <text>a primary methyl amine + O2 + H2O = an aldehyde + H2O2 + NH4(+)</text>
        <dbReference type="Rhea" id="RHEA:16153"/>
        <dbReference type="ChEBI" id="CHEBI:15377"/>
        <dbReference type="ChEBI" id="CHEBI:15379"/>
        <dbReference type="ChEBI" id="CHEBI:16240"/>
        <dbReference type="ChEBI" id="CHEBI:17478"/>
        <dbReference type="ChEBI" id="CHEBI:28938"/>
        <dbReference type="ChEBI" id="CHEBI:228804"/>
        <dbReference type="EC" id="1.4.3.21"/>
    </reaction>
</comment>
<organism evidence="14 15">
    <name type="scientific">Amycolatopsis albispora</name>
    <dbReference type="NCBI Taxonomy" id="1804986"/>
    <lineage>
        <taxon>Bacteria</taxon>
        <taxon>Bacillati</taxon>
        <taxon>Actinomycetota</taxon>
        <taxon>Actinomycetes</taxon>
        <taxon>Pseudonocardiales</taxon>
        <taxon>Pseudonocardiaceae</taxon>
        <taxon>Amycolatopsis</taxon>
    </lineage>
</organism>
<dbReference type="Gene3D" id="3.10.450.40">
    <property type="match status" value="2"/>
</dbReference>
<evidence type="ECO:0000256" key="5">
    <source>
        <dbReference type="ARBA" id="ARBA00022772"/>
    </source>
</evidence>
<dbReference type="Pfam" id="PF21994">
    <property type="entry name" value="AGAO-like_N2"/>
    <property type="match status" value="1"/>
</dbReference>
<dbReference type="GO" id="GO:0048038">
    <property type="term" value="F:quinone binding"/>
    <property type="evidence" value="ECO:0007669"/>
    <property type="project" value="InterPro"/>
</dbReference>
<protein>
    <recommendedName>
        <fullName evidence="11">Amine oxidase</fullName>
        <ecNumber evidence="11">1.4.3.-</ecNumber>
    </recommendedName>
</protein>
<evidence type="ECO:0000313" key="14">
    <source>
        <dbReference type="EMBL" id="AXB43758.1"/>
    </source>
</evidence>
<comment type="cofactor">
    <cofactor evidence="1">
        <name>Cu cation</name>
        <dbReference type="ChEBI" id="CHEBI:23378"/>
    </cofactor>
</comment>
<dbReference type="PANTHER" id="PTHR10638">
    <property type="entry name" value="COPPER AMINE OXIDASE"/>
    <property type="match status" value="1"/>
</dbReference>
<evidence type="ECO:0000256" key="7">
    <source>
        <dbReference type="ARBA" id="ARBA00023008"/>
    </source>
</evidence>
<dbReference type="PROSITE" id="PS01165">
    <property type="entry name" value="COPPER_AMINE_OXID_2"/>
    <property type="match status" value="1"/>
</dbReference>
<comment type="similarity">
    <text evidence="2 11">Belongs to the copper/topaquinone oxidase family.</text>
</comment>
<evidence type="ECO:0000256" key="3">
    <source>
        <dbReference type="ARBA" id="ARBA00011738"/>
    </source>
</evidence>
<dbReference type="SUPFAM" id="SSF54416">
    <property type="entry name" value="Amine oxidase N-terminal region"/>
    <property type="match status" value="2"/>
</dbReference>
<comment type="PTM">
    <text evidence="10 11">Topaquinone (TPQ) is generated by copper-dependent autoxidation of a specific tyrosyl residue.</text>
</comment>
<dbReference type="EC" id="1.4.3.-" evidence="11"/>
<evidence type="ECO:0000256" key="8">
    <source>
        <dbReference type="ARBA" id="ARBA00048032"/>
    </source>
</evidence>
<keyword evidence="7 11" id="KW-0186">Copper</keyword>
<dbReference type="InterPro" id="IPR049948">
    <property type="entry name" value="Cu_Am_ox_TPQ-bd"/>
</dbReference>
<dbReference type="EMBL" id="CP015163">
    <property type="protein sequence ID" value="AXB43758.1"/>
    <property type="molecule type" value="Genomic_DNA"/>
</dbReference>
<dbReference type="NCBIfam" id="NF008559">
    <property type="entry name" value="PRK11504.1"/>
    <property type="match status" value="1"/>
</dbReference>
<dbReference type="GO" id="GO:0005507">
    <property type="term" value="F:copper ion binding"/>
    <property type="evidence" value="ECO:0007669"/>
    <property type="project" value="InterPro"/>
</dbReference>
<keyword evidence="15" id="KW-1185">Reference proteome</keyword>
<proteinExistence type="inferred from homology"/>
<evidence type="ECO:0000256" key="6">
    <source>
        <dbReference type="ARBA" id="ARBA00023002"/>
    </source>
</evidence>
<keyword evidence="5 9" id="KW-0801">TPQ</keyword>
<dbReference type="GO" id="GO:0009308">
    <property type="term" value="P:amine metabolic process"/>
    <property type="evidence" value="ECO:0007669"/>
    <property type="project" value="UniProtKB-UniRule"/>
</dbReference>
<evidence type="ECO:0000256" key="1">
    <source>
        <dbReference type="ARBA" id="ARBA00001935"/>
    </source>
</evidence>
<dbReference type="Pfam" id="PF01179">
    <property type="entry name" value="Cu_amine_oxid"/>
    <property type="match status" value="1"/>
</dbReference>
<name>A0A344L6T4_9PSEU</name>
<dbReference type="SUPFAM" id="SSF49998">
    <property type="entry name" value="Amine oxidase catalytic domain"/>
    <property type="match status" value="1"/>
</dbReference>
<reference evidence="14 15" key="1">
    <citation type="submission" date="2016-04" db="EMBL/GenBank/DDBJ databases">
        <title>Complete genome sequence and analysis of deep-sea sediment isolate, Amycolatopsis sp. WP1.</title>
        <authorList>
            <person name="Wang H."/>
            <person name="Chen S."/>
            <person name="Wu Q."/>
        </authorList>
    </citation>
    <scope>NUCLEOTIDE SEQUENCE [LARGE SCALE GENOMIC DNA]</scope>
    <source>
        <strain evidence="14 15">WP1</strain>
    </source>
</reference>
<gene>
    <name evidence="14" type="ORF">A4R43_15500</name>
</gene>
<dbReference type="InterPro" id="IPR049947">
    <property type="entry name" value="Cu_Am_Ox_Cu-bd"/>
</dbReference>
<feature type="domain" description="AGAO-like N2" evidence="13">
    <location>
        <begin position="10"/>
        <end position="77"/>
    </location>
</feature>
<dbReference type="InterPro" id="IPR054157">
    <property type="entry name" value="AGAO-like_N2"/>
</dbReference>
<dbReference type="Gene3D" id="2.70.98.20">
    <property type="entry name" value="Copper amine oxidase, catalytic domain"/>
    <property type="match status" value="1"/>
</dbReference>
<dbReference type="InterPro" id="IPR000269">
    <property type="entry name" value="Cu_amine_oxidase"/>
</dbReference>